<comment type="subcellular location">
    <subcellularLocation>
        <location evidence="1">Membrane</location>
    </subcellularLocation>
    <subcellularLocation>
        <location evidence="10">Mitochondrion outer membrane</location>
        <topology evidence="10">Multi-pass membrane protein</topology>
    </subcellularLocation>
    <text evidence="10">The ERMES/MDM complex localizes to a few discrete foci (around 10 per single cell), that represent mitochondria-endoplasmic reticulum junctions. These foci are often found next to mtDNA nucleoids.</text>
</comment>
<evidence type="ECO:0000256" key="7">
    <source>
        <dbReference type="ARBA" id="ARBA00023121"/>
    </source>
</evidence>
<keyword evidence="7" id="KW-0446">Lipid-binding</keyword>
<keyword evidence="3 10" id="KW-1134">Transmembrane beta strand</keyword>
<dbReference type="GO" id="GO:0015914">
    <property type="term" value="P:phospholipid transport"/>
    <property type="evidence" value="ECO:0007669"/>
    <property type="project" value="TreeGrafter"/>
</dbReference>
<dbReference type="KEGG" id="ssck:SPSK_04970"/>
<feature type="compositionally biased region" description="Polar residues" evidence="11">
    <location>
        <begin position="393"/>
        <end position="402"/>
    </location>
</feature>
<sequence length="600" mass="64534">MAFNFNWSPLAADASFYQRAREMLTTALNKSPKPPIIVDDIIVTEFNLGSVPPDLEILEIGDIAADRFRGIFKMCYAGDAFLTLKTRVQANPLNTYLSSKPSFTSPDPLAAASGLTIPLQITLSEIKLSAFIIVVFSKQKGLTLVFRNDPLESLKVSSTFDSIQFVRDYLQRTIEGKLRDLMMDELPAIIHRLSLQLWSPDQVPKDDDATANAEDDDGEMRVNPLADAPSDAVDINGNLVDAGEIPSLSTTGSPESQSLFSQKNLLRLAALTDSHRTLSLFTPGIREVVFRAWAGPSDRQDTPTGGNNSPPFATPSLSRGNSFTAAATNTTASTTTYTFSDTGSQVHGHLPSRPSMVNLSSATTGLSLGSNSQRHAKSYGNGRRKKTRVVNLRKSSSGSSTKDIIAGSAPVSEAGDTASDSVSVQGPLSEPIMPTSIPEEDETQDMLQTPPRPLSPQEPLSNIGAALAAASITPGVHFQETTEKNAAESALPASRPQQTRREVNRAGVPTAPIGGIFEPRTAGPFSPSKESAPAVSSPLAGTPMTPQSAAFQDSSPVMEKDWIMKMASEIARRVYDENRKNPVFWDDRDDAPPPAYEATR</sequence>
<keyword evidence="4 10" id="KW-0812">Transmembrane</keyword>
<dbReference type="VEuPathDB" id="FungiDB:SPSK_04970"/>
<keyword evidence="2" id="KW-0813">Transport</keyword>
<feature type="compositionally biased region" description="Low complexity" evidence="11">
    <location>
        <begin position="358"/>
        <end position="372"/>
    </location>
</feature>
<reference evidence="13 14" key="1">
    <citation type="journal article" date="2014" name="BMC Genomics">
        <title>Comparative genomics of the major fungal agents of human and animal Sporotrichosis: Sporothrix schenckii and Sporothrix brasiliensis.</title>
        <authorList>
            <person name="Teixeira M.M."/>
            <person name="de Almeida L.G."/>
            <person name="Kubitschek-Barreira P."/>
            <person name="Alves F.L."/>
            <person name="Kioshima E.S."/>
            <person name="Abadio A.K."/>
            <person name="Fernandes L."/>
            <person name="Derengowski L.S."/>
            <person name="Ferreira K.S."/>
            <person name="Souza R.C."/>
            <person name="Ruiz J.C."/>
            <person name="de Andrade N.C."/>
            <person name="Paes H.C."/>
            <person name="Nicola A.M."/>
            <person name="Albuquerque P."/>
            <person name="Gerber A.L."/>
            <person name="Martins V.P."/>
            <person name="Peconick L.D."/>
            <person name="Neto A.V."/>
            <person name="Chaucanez C.B."/>
            <person name="Silva P.A."/>
            <person name="Cunha O.L."/>
            <person name="de Oliveira F.F."/>
            <person name="dos Santos T.C."/>
            <person name="Barros A.L."/>
            <person name="Soares M.A."/>
            <person name="de Oliveira L.M."/>
            <person name="Marini M.M."/>
            <person name="Villalobos-Duno H."/>
            <person name="Cunha M.M."/>
            <person name="de Hoog S."/>
            <person name="da Silveira J.F."/>
            <person name="Henrissat B."/>
            <person name="Nino-Vega G.A."/>
            <person name="Cisalpino P.S."/>
            <person name="Mora-Montes H.M."/>
            <person name="Almeida S.R."/>
            <person name="Stajich J.E."/>
            <person name="Lopes-Bezerra L.M."/>
            <person name="Vasconcelos A.T."/>
            <person name="Felipe M.S."/>
        </authorList>
    </citation>
    <scope>NUCLEOTIDE SEQUENCE [LARGE SCALE GENOMIC DNA]</scope>
    <source>
        <strain evidence="13 14">1099-18</strain>
    </source>
</reference>
<dbReference type="EMBL" id="AXCR01000012">
    <property type="protein sequence ID" value="KJR80997.1"/>
    <property type="molecule type" value="Genomic_DNA"/>
</dbReference>
<evidence type="ECO:0000256" key="9">
    <source>
        <dbReference type="ARBA" id="ARBA00023136"/>
    </source>
</evidence>
<keyword evidence="9 10" id="KW-0472">Membrane</keyword>
<dbReference type="Proteomes" id="UP000033710">
    <property type="component" value="Unassembled WGS sequence"/>
</dbReference>
<keyword evidence="5 10" id="KW-1000">Mitochondrion outer membrane</keyword>
<dbReference type="GO" id="GO:0032865">
    <property type="term" value="C:ERMES complex"/>
    <property type="evidence" value="ECO:0007669"/>
    <property type="project" value="UniProtKB-UniRule"/>
</dbReference>
<feature type="region of interest" description="Disordered" evidence="11">
    <location>
        <begin position="201"/>
        <end position="237"/>
    </location>
</feature>
<evidence type="ECO:0000256" key="1">
    <source>
        <dbReference type="ARBA" id="ARBA00004370"/>
    </source>
</evidence>
<feature type="region of interest" description="Disordered" evidence="11">
    <location>
        <begin position="482"/>
        <end position="555"/>
    </location>
</feature>
<proteinExistence type="inferred from homology"/>
<protein>
    <recommendedName>
        <fullName evidence="10">Mitochondrial distribution and morphology protein 34</fullName>
    </recommendedName>
</protein>
<accession>A0A0F2LU67</accession>
<dbReference type="GeneID" id="27667005"/>
<comment type="function">
    <text evidence="10">Component of the ERMES/MDM complex, which serves as a molecular tether to connect the endoplasmic reticulum (ER) and mitochondria. Components of this complex are involved in the control of mitochondrial shape and protein biogenesis, and function in nonvesicular lipid trafficking between the ER and mitochondria. MDM34 is required for the interaction of the ER-resident membrane protein MMM1 and the outer mitochondrial membrane-resident beta-barrel protein MDM10.</text>
</comment>
<dbReference type="GO" id="GO:0008289">
    <property type="term" value="F:lipid binding"/>
    <property type="evidence" value="ECO:0007669"/>
    <property type="project" value="UniProtKB-KW"/>
</dbReference>
<evidence type="ECO:0000256" key="4">
    <source>
        <dbReference type="ARBA" id="ARBA00022692"/>
    </source>
</evidence>
<feature type="region of interest" description="Disordered" evidence="11">
    <location>
        <begin position="342"/>
        <end position="456"/>
    </location>
</feature>
<comment type="caution">
    <text evidence="13">The sequence shown here is derived from an EMBL/GenBank/DDBJ whole genome shotgun (WGS) entry which is preliminary data.</text>
</comment>
<evidence type="ECO:0000256" key="2">
    <source>
        <dbReference type="ARBA" id="ARBA00022448"/>
    </source>
</evidence>
<keyword evidence="8 10" id="KW-0496">Mitochondrion</keyword>
<comment type="subunit">
    <text evidence="10">Component of the ER-mitochondria encounter structure (ERMES) or MDM complex, composed of MMM1, MDM10, MDM12 and MDM34.</text>
</comment>
<feature type="compositionally biased region" description="Polar residues" evidence="11">
    <location>
        <begin position="544"/>
        <end position="555"/>
    </location>
</feature>
<feature type="region of interest" description="Disordered" evidence="11">
    <location>
        <begin position="577"/>
        <end position="600"/>
    </location>
</feature>
<evidence type="ECO:0000259" key="12">
    <source>
        <dbReference type="PROSITE" id="PS51847"/>
    </source>
</evidence>
<dbReference type="GO" id="GO:1990456">
    <property type="term" value="P:mitochondrion-endoplasmic reticulum membrane tethering"/>
    <property type="evidence" value="ECO:0007669"/>
    <property type="project" value="TreeGrafter"/>
</dbReference>
<feature type="compositionally biased region" description="Basic residues" evidence="11">
    <location>
        <begin position="374"/>
        <end position="388"/>
    </location>
</feature>
<dbReference type="PROSITE" id="PS51847">
    <property type="entry name" value="SMP"/>
    <property type="match status" value="1"/>
</dbReference>
<evidence type="ECO:0000313" key="14">
    <source>
        <dbReference type="Proteomes" id="UP000033710"/>
    </source>
</evidence>
<evidence type="ECO:0000256" key="8">
    <source>
        <dbReference type="ARBA" id="ARBA00023128"/>
    </source>
</evidence>
<comment type="similarity">
    <text evidence="10">Belongs to the MDM34 family.</text>
</comment>
<dbReference type="AlphaFoldDB" id="A0A0F2LU67"/>
<evidence type="ECO:0000256" key="3">
    <source>
        <dbReference type="ARBA" id="ARBA00022452"/>
    </source>
</evidence>
<dbReference type="InterPro" id="IPR027536">
    <property type="entry name" value="MDM34"/>
</dbReference>
<dbReference type="Pfam" id="PF26545">
    <property type="entry name" value="Mdm34_N"/>
    <property type="match status" value="1"/>
</dbReference>
<keyword evidence="6" id="KW-0445">Lipid transport</keyword>
<feature type="region of interest" description="Disordered" evidence="11">
    <location>
        <begin position="296"/>
        <end position="322"/>
    </location>
</feature>
<evidence type="ECO:0000256" key="10">
    <source>
        <dbReference type="HAMAP-Rule" id="MF_03105"/>
    </source>
</evidence>
<reference evidence="13 14" key="2">
    <citation type="journal article" date="2015" name="Eukaryot. Cell">
        <title>Asexual propagation of a virulent clone complex in a human and feline outbreak of sporotrichosis.</title>
        <authorList>
            <person name="Teixeira Mde M."/>
            <person name="Rodrigues A.M."/>
            <person name="Tsui C.K."/>
            <person name="de Almeida L.G."/>
            <person name="Van Diepeningen A.D."/>
            <person name="van den Ende B.G."/>
            <person name="Fernandes G.F."/>
            <person name="Kano R."/>
            <person name="Hamelin R.C."/>
            <person name="Lopes-Bezerra L.M."/>
            <person name="Vasconcelos A.T."/>
            <person name="de Hoog S."/>
            <person name="de Camargo Z.P."/>
            <person name="Felipe M.S."/>
        </authorList>
    </citation>
    <scope>NUCLEOTIDE SEQUENCE [LARGE SCALE GENOMIC DNA]</scope>
    <source>
        <strain evidence="13 14">1099-18</strain>
    </source>
</reference>
<dbReference type="PANTHER" id="PTHR28185:SF1">
    <property type="entry name" value="MITOCHONDRIAL DISTRIBUTION AND MORPHOLOGY PROTEIN 34"/>
    <property type="match status" value="1"/>
</dbReference>
<dbReference type="CDD" id="cd21673">
    <property type="entry name" value="SMP_Mdm34"/>
    <property type="match status" value="1"/>
</dbReference>
<evidence type="ECO:0000256" key="11">
    <source>
        <dbReference type="SAM" id="MobiDB-lite"/>
    </source>
</evidence>
<feature type="domain" description="SMP-LTD" evidence="12">
    <location>
        <begin position="1"/>
        <end position="195"/>
    </location>
</feature>
<organism evidence="13 14">
    <name type="scientific">Sporothrix schenckii 1099-18</name>
    <dbReference type="NCBI Taxonomy" id="1397361"/>
    <lineage>
        <taxon>Eukaryota</taxon>
        <taxon>Fungi</taxon>
        <taxon>Dikarya</taxon>
        <taxon>Ascomycota</taxon>
        <taxon>Pezizomycotina</taxon>
        <taxon>Sordariomycetes</taxon>
        <taxon>Sordariomycetidae</taxon>
        <taxon>Ophiostomatales</taxon>
        <taxon>Ophiostomataceae</taxon>
        <taxon>Sporothrix</taxon>
    </lineage>
</organism>
<dbReference type="InterPro" id="IPR058825">
    <property type="entry name" value="MDM34_N"/>
</dbReference>
<evidence type="ECO:0000256" key="5">
    <source>
        <dbReference type="ARBA" id="ARBA00022787"/>
    </source>
</evidence>
<dbReference type="HAMAP" id="MF_03105">
    <property type="entry name" value="Mdm34"/>
    <property type="match status" value="1"/>
</dbReference>
<dbReference type="GO" id="GO:0007005">
    <property type="term" value="P:mitochondrion organization"/>
    <property type="evidence" value="ECO:0007669"/>
    <property type="project" value="InterPro"/>
</dbReference>
<evidence type="ECO:0000313" key="13">
    <source>
        <dbReference type="EMBL" id="KJR80997.1"/>
    </source>
</evidence>
<dbReference type="OrthoDB" id="17927at2759"/>
<evidence type="ECO:0000256" key="6">
    <source>
        <dbReference type="ARBA" id="ARBA00023055"/>
    </source>
</evidence>
<feature type="compositionally biased region" description="Polar residues" evidence="11">
    <location>
        <begin position="302"/>
        <end position="319"/>
    </location>
</feature>
<dbReference type="InterPro" id="IPR031468">
    <property type="entry name" value="SMP_LBD"/>
</dbReference>
<name>A0A0F2LU67_SPOSC</name>
<gene>
    <name evidence="10" type="primary">MDM34</name>
    <name evidence="13" type="ORF">SPSK_04970</name>
</gene>
<comment type="domain">
    <text evidence="10">Lacks alpha-helical transmembrane segments, suggesting that it resides in the membrane via beta-sheet conformations similar to those predicted for other outer membrane proteins and porin.</text>
</comment>
<dbReference type="PANTHER" id="PTHR28185">
    <property type="entry name" value="MITOCHONDRIAL DISTRIBUTION AND MORPHOLOGY PROTEIN 34"/>
    <property type="match status" value="1"/>
</dbReference>
<dbReference type="RefSeq" id="XP_016583673.1">
    <property type="nucleotide sequence ID" value="XM_016731728.1"/>
</dbReference>